<dbReference type="Pfam" id="PF00132">
    <property type="entry name" value="Hexapep"/>
    <property type="match status" value="1"/>
</dbReference>
<dbReference type="Pfam" id="PF05523">
    <property type="entry name" value="FdtA"/>
    <property type="match status" value="1"/>
</dbReference>
<dbReference type="CDD" id="cd20292">
    <property type="entry name" value="cupin_QdtA-like"/>
    <property type="match status" value="1"/>
</dbReference>
<dbReference type="InterPro" id="IPR011051">
    <property type="entry name" value="RmlC_Cupin_sf"/>
</dbReference>
<dbReference type="GO" id="GO:0016746">
    <property type="term" value="F:acyltransferase activity"/>
    <property type="evidence" value="ECO:0007669"/>
    <property type="project" value="UniProtKB-KW"/>
</dbReference>
<evidence type="ECO:0000256" key="2">
    <source>
        <dbReference type="ARBA" id="ARBA00022679"/>
    </source>
</evidence>
<organism evidence="6 7">
    <name type="scientific">Acidovorax delafieldii 2AN</name>
    <dbReference type="NCBI Taxonomy" id="573060"/>
    <lineage>
        <taxon>Bacteria</taxon>
        <taxon>Pseudomonadati</taxon>
        <taxon>Pseudomonadota</taxon>
        <taxon>Betaproteobacteria</taxon>
        <taxon>Burkholderiales</taxon>
        <taxon>Comamonadaceae</taxon>
        <taxon>Acidovorax</taxon>
    </lineage>
</organism>
<evidence type="ECO:0000256" key="3">
    <source>
        <dbReference type="ARBA" id="ARBA00022737"/>
    </source>
</evidence>
<gene>
    <name evidence="6" type="ORF">AcdelDRAFT_0475</name>
</gene>
<keyword evidence="3" id="KW-0677">Repeat</keyword>
<comment type="caution">
    <text evidence="6">The sequence shown here is derived from an EMBL/GenBank/DDBJ whole genome shotgun (WGS) entry which is preliminary data.</text>
</comment>
<keyword evidence="7" id="KW-1185">Reference proteome</keyword>
<dbReference type="InterPro" id="IPR011004">
    <property type="entry name" value="Trimer_LpxA-like_sf"/>
</dbReference>
<keyword evidence="2" id="KW-0808">Transferase</keyword>
<dbReference type="RefSeq" id="WP_005793127.1">
    <property type="nucleotide sequence ID" value="NZ_ACQT01000006.1"/>
</dbReference>
<feature type="domain" description="Sugar 3,4-ketoisomerase QdtA cupin" evidence="5">
    <location>
        <begin position="186"/>
        <end position="314"/>
    </location>
</feature>
<evidence type="ECO:0000313" key="6">
    <source>
        <dbReference type="EMBL" id="EER61950.1"/>
    </source>
</evidence>
<dbReference type="InterPro" id="IPR014710">
    <property type="entry name" value="RmlC-like_jellyroll"/>
</dbReference>
<dbReference type="PATRIC" id="fig|573060.9.peg.4731"/>
<dbReference type="SUPFAM" id="SSF51161">
    <property type="entry name" value="Trimeric LpxA-like enzymes"/>
    <property type="match status" value="1"/>
</dbReference>
<sequence length="319" mass="34185">MLNEVQIHPTAEVLTENIGSGTTIWQMVVVLKGAVIGKNVNICAQCFIEDDVVIGDRVTVKSGVYLWDGVRLGDDVFVGPNVTFTNDKFPRSKQHLAEALVTRVEAGASIGGGAVVLPGLIVGRGAMVGAGAVVTKSVPPYAIVTGSPARIMGYVENTASAKPDGRPRALVVPAVANSVEQVGVGDVALHRMKFVQDMRGNLSVGEFEKDVPFPAKRYFLVFSVPSEKTRGEHAHRECHQFLICVKGSCAVVVDDGKSRCEVLLDSPDLGLHLPPMTWGIQYKYSADAVLLVFTSHDYDAADYIRSYAEFVALVDEGAA</sequence>
<dbReference type="Gene3D" id="2.160.10.10">
    <property type="entry name" value="Hexapeptide repeat proteins"/>
    <property type="match status" value="1"/>
</dbReference>
<dbReference type="InterPro" id="IPR018357">
    <property type="entry name" value="Hexapep_transf_CS"/>
</dbReference>
<evidence type="ECO:0000256" key="4">
    <source>
        <dbReference type="ARBA" id="ARBA00023315"/>
    </source>
</evidence>
<evidence type="ECO:0000313" key="7">
    <source>
        <dbReference type="Proteomes" id="UP000003856"/>
    </source>
</evidence>
<dbReference type="Pfam" id="PF14602">
    <property type="entry name" value="Hexapep_2"/>
    <property type="match status" value="1"/>
</dbReference>
<dbReference type="AlphaFoldDB" id="C5T0P5"/>
<dbReference type="InterPro" id="IPR008894">
    <property type="entry name" value="QdtA_cupin_dom"/>
</dbReference>
<keyword evidence="4" id="KW-0012">Acyltransferase</keyword>
<protein>
    <submittedName>
        <fullName evidence="6">WxcM domain protein</fullName>
    </submittedName>
</protein>
<dbReference type="InterPro" id="IPR001451">
    <property type="entry name" value="Hexapep"/>
</dbReference>
<comment type="similarity">
    <text evidence="1">Belongs to the transferase hexapeptide repeat family.</text>
</comment>
<evidence type="ECO:0000256" key="1">
    <source>
        <dbReference type="ARBA" id="ARBA00007274"/>
    </source>
</evidence>
<dbReference type="SUPFAM" id="SSF51182">
    <property type="entry name" value="RmlC-like cupins"/>
    <property type="match status" value="1"/>
</dbReference>
<dbReference type="InterPro" id="IPR050179">
    <property type="entry name" value="Trans_hexapeptide_repeat"/>
</dbReference>
<proteinExistence type="inferred from homology"/>
<reference evidence="6 7" key="1">
    <citation type="submission" date="2009-05" db="EMBL/GenBank/DDBJ databases">
        <title>The draft genome of Acidovorax delafieldii 2AN.</title>
        <authorList>
            <consortium name="US DOE Joint Genome Institute (JGI-PGF)"/>
            <person name="Lucas S."/>
            <person name="Copeland A."/>
            <person name="Lapidus A."/>
            <person name="Glavina del Rio T."/>
            <person name="Tice H."/>
            <person name="Bruce D."/>
            <person name="Goodwin L."/>
            <person name="Pitluck S."/>
            <person name="Larimer F."/>
            <person name="Land M.L."/>
            <person name="Hauser L."/>
            <person name="Shelobolina E.S."/>
            <person name="Picardal F."/>
            <person name="Roden E."/>
            <person name="Emerson D."/>
        </authorList>
    </citation>
    <scope>NUCLEOTIDE SEQUENCE [LARGE SCALE GENOMIC DNA]</scope>
    <source>
        <strain evidence="6 7">2AN</strain>
    </source>
</reference>
<dbReference type="PANTHER" id="PTHR43300:SF4">
    <property type="entry name" value="ACYL-[ACYL-CARRIER-PROTEIN]--UDP-N-ACETYLGLUCOSAMINE O-ACYLTRANSFERASE"/>
    <property type="match status" value="1"/>
</dbReference>
<dbReference type="OrthoDB" id="272049at2"/>
<evidence type="ECO:0000259" key="5">
    <source>
        <dbReference type="Pfam" id="PF05523"/>
    </source>
</evidence>
<dbReference type="PROSITE" id="PS00101">
    <property type="entry name" value="HEXAPEP_TRANSFERASES"/>
    <property type="match status" value="2"/>
</dbReference>
<name>C5T0P5_ACIDE</name>
<dbReference type="EMBL" id="ACQT01000006">
    <property type="protein sequence ID" value="EER61950.1"/>
    <property type="molecule type" value="Genomic_DNA"/>
</dbReference>
<dbReference type="Gene3D" id="2.60.120.10">
    <property type="entry name" value="Jelly Rolls"/>
    <property type="match status" value="1"/>
</dbReference>
<dbReference type="Proteomes" id="UP000003856">
    <property type="component" value="Unassembled WGS sequence"/>
</dbReference>
<accession>C5T0P5</accession>
<dbReference type="PANTHER" id="PTHR43300">
    <property type="entry name" value="ACETYLTRANSFERASE"/>
    <property type="match status" value="1"/>
</dbReference>
<dbReference type="CDD" id="cd03358">
    <property type="entry name" value="LbH_WxcM_N_like"/>
    <property type="match status" value="1"/>
</dbReference>